<keyword evidence="2" id="KW-0472">Membrane</keyword>
<feature type="signal peptide" evidence="4">
    <location>
        <begin position="1"/>
        <end position="23"/>
    </location>
</feature>
<keyword evidence="7" id="KW-1185">Reference proteome</keyword>
<dbReference type="RefSeq" id="WP_316411055.1">
    <property type="nucleotide sequence ID" value="NZ_AP027081.1"/>
</dbReference>
<dbReference type="Gene3D" id="1.25.40.10">
    <property type="entry name" value="Tetratricopeptide repeat domain"/>
    <property type="match status" value="1"/>
</dbReference>
<evidence type="ECO:0000256" key="3">
    <source>
        <dbReference type="ARBA" id="ARBA00023237"/>
    </source>
</evidence>
<sequence length="317" mass="36398">MNRRLLPVAACALLLLGGGAACRKNKPITAPKGPEVKGQTAPEILAEAKIYLENRKWDDGRRILRVIEERLPSSKEFAEAKLLIADSFFFGSTNTYPEALVEYQSFLNYFPRSDKRDYVLYRIALCHYAAIMNAERDQTETRKALEGFQTLLKEAPGSVYAVDAKAKVVQCWRRMAEAELMVGIFMVKNFQFAPAEMRLKTLLETYPEYVDRERAYYYLGEALRQRPVHNETLKRFSKDFSAKVGVEDFSKLSKEQHQQFNKEITAMINEELAKFKEEAKGYYQKLVESYPGSEWAGKANDRLLEMGHAGRKEELDS</sequence>
<reference evidence="6" key="1">
    <citation type="journal article" date="2023" name="Int. J. Syst. Evol. Microbiol.">
        <title>Mesoterricola silvestris gen. nov., sp. nov., Mesoterricola sediminis sp. nov., Geothrix oryzae sp. nov., Geothrix edaphica sp. nov., Geothrix rubra sp. nov., and Geothrix limicola sp. nov., six novel members of Acidobacteriota isolated from soils.</title>
        <authorList>
            <person name="Itoh H."/>
            <person name="Sugisawa Y."/>
            <person name="Mise K."/>
            <person name="Xu Z."/>
            <person name="Kuniyasu M."/>
            <person name="Ushijima N."/>
            <person name="Kawano K."/>
            <person name="Kobayashi E."/>
            <person name="Shiratori Y."/>
            <person name="Masuda Y."/>
            <person name="Senoo K."/>
        </authorList>
    </citation>
    <scope>NUCLEOTIDE SEQUENCE</scope>
    <source>
        <strain evidence="6">W786</strain>
    </source>
</reference>
<dbReference type="InterPro" id="IPR039565">
    <property type="entry name" value="BamD-like"/>
</dbReference>
<evidence type="ECO:0000313" key="6">
    <source>
        <dbReference type="EMBL" id="BDU75646.1"/>
    </source>
</evidence>
<dbReference type="EMBL" id="AP027081">
    <property type="protein sequence ID" value="BDU75646.1"/>
    <property type="molecule type" value="Genomic_DNA"/>
</dbReference>
<name>A0AA48H1A2_9BACT</name>
<dbReference type="InterPro" id="IPR019734">
    <property type="entry name" value="TPR_rpt"/>
</dbReference>
<keyword evidence="1 4" id="KW-0732">Signal</keyword>
<evidence type="ECO:0000256" key="4">
    <source>
        <dbReference type="SAM" id="SignalP"/>
    </source>
</evidence>
<dbReference type="Proteomes" id="UP001228113">
    <property type="component" value="Chromosome"/>
</dbReference>
<organism evidence="6 7">
    <name type="scientific">Mesoterricola sediminis</name>
    <dbReference type="NCBI Taxonomy" id="2927980"/>
    <lineage>
        <taxon>Bacteria</taxon>
        <taxon>Pseudomonadati</taxon>
        <taxon>Acidobacteriota</taxon>
        <taxon>Holophagae</taxon>
        <taxon>Holophagales</taxon>
        <taxon>Holophagaceae</taxon>
        <taxon>Mesoterricola</taxon>
    </lineage>
</organism>
<feature type="chain" id="PRO_5041286531" description="Outer membrane lipoprotein BamD-like domain-containing protein" evidence="4">
    <location>
        <begin position="24"/>
        <end position="317"/>
    </location>
</feature>
<gene>
    <name evidence="6" type="ORF">METESE_06040</name>
</gene>
<protein>
    <recommendedName>
        <fullName evidence="5">Outer membrane lipoprotein BamD-like domain-containing protein</fullName>
    </recommendedName>
</protein>
<proteinExistence type="predicted"/>
<accession>A0AA48H1A2</accession>
<dbReference type="AlphaFoldDB" id="A0AA48H1A2"/>
<dbReference type="Pfam" id="PF13174">
    <property type="entry name" value="TPR_6"/>
    <property type="match status" value="1"/>
</dbReference>
<dbReference type="InterPro" id="IPR017689">
    <property type="entry name" value="BamD"/>
</dbReference>
<dbReference type="Pfam" id="PF13525">
    <property type="entry name" value="YfiO"/>
    <property type="match status" value="1"/>
</dbReference>
<evidence type="ECO:0000256" key="1">
    <source>
        <dbReference type="ARBA" id="ARBA00022729"/>
    </source>
</evidence>
<evidence type="ECO:0000313" key="7">
    <source>
        <dbReference type="Proteomes" id="UP001228113"/>
    </source>
</evidence>
<dbReference type="SUPFAM" id="SSF48452">
    <property type="entry name" value="TPR-like"/>
    <property type="match status" value="1"/>
</dbReference>
<dbReference type="InterPro" id="IPR011990">
    <property type="entry name" value="TPR-like_helical_dom_sf"/>
</dbReference>
<dbReference type="NCBIfam" id="TIGR03302">
    <property type="entry name" value="OM_YfiO"/>
    <property type="match status" value="1"/>
</dbReference>
<evidence type="ECO:0000259" key="5">
    <source>
        <dbReference type="Pfam" id="PF13525"/>
    </source>
</evidence>
<dbReference type="PROSITE" id="PS51257">
    <property type="entry name" value="PROKAR_LIPOPROTEIN"/>
    <property type="match status" value="1"/>
</dbReference>
<evidence type="ECO:0000256" key="2">
    <source>
        <dbReference type="ARBA" id="ARBA00023136"/>
    </source>
</evidence>
<feature type="domain" description="Outer membrane lipoprotein BamD-like" evidence="5">
    <location>
        <begin position="41"/>
        <end position="230"/>
    </location>
</feature>
<keyword evidence="3" id="KW-0998">Cell outer membrane</keyword>
<dbReference type="KEGG" id="msea:METESE_06040"/>